<dbReference type="PANTHER" id="PTHR39560">
    <property type="entry name" value="PROTEIN ADENYLYLTRANSFERASE FIC-RELATED"/>
    <property type="match status" value="1"/>
</dbReference>
<protein>
    <recommendedName>
        <fullName evidence="5">protein adenylyltransferase</fullName>
        <ecNumber evidence="5">2.7.7.108</ecNumber>
    </recommendedName>
</protein>
<dbReference type="Proteomes" id="UP000318313">
    <property type="component" value="Chromosome"/>
</dbReference>
<keyword evidence="2 9" id="KW-0548">Nucleotidyltransferase</keyword>
<accession>A0A518I5Y9</accession>
<gene>
    <name evidence="9" type="primary">vbhT</name>
    <name evidence="9" type="ORF">Enr17x_04900</name>
</gene>
<organism evidence="9 10">
    <name type="scientific">Gimesia fumaroli</name>
    <dbReference type="NCBI Taxonomy" id="2527976"/>
    <lineage>
        <taxon>Bacteria</taxon>
        <taxon>Pseudomonadati</taxon>
        <taxon>Planctomycetota</taxon>
        <taxon>Planctomycetia</taxon>
        <taxon>Planctomycetales</taxon>
        <taxon>Planctomycetaceae</taxon>
        <taxon>Gimesia</taxon>
    </lineage>
</organism>
<evidence type="ECO:0000256" key="7">
    <source>
        <dbReference type="ARBA" id="ARBA00048696"/>
    </source>
</evidence>
<dbReference type="Pfam" id="PF02661">
    <property type="entry name" value="Fic"/>
    <property type="match status" value="1"/>
</dbReference>
<dbReference type="GO" id="GO:0005524">
    <property type="term" value="F:ATP binding"/>
    <property type="evidence" value="ECO:0007669"/>
    <property type="project" value="UniProtKB-KW"/>
</dbReference>
<dbReference type="KEGG" id="gfm:Enr17x_04900"/>
<keyword evidence="4" id="KW-0067">ATP-binding</keyword>
<dbReference type="PROSITE" id="PS51459">
    <property type="entry name" value="FIDO"/>
    <property type="match status" value="1"/>
</dbReference>
<keyword evidence="3" id="KW-0547">Nucleotide-binding</keyword>
<dbReference type="EMBL" id="CP037452">
    <property type="protein sequence ID" value="QDV48478.1"/>
    <property type="molecule type" value="Genomic_DNA"/>
</dbReference>
<dbReference type="GO" id="GO:0070733">
    <property type="term" value="F:AMPylase activity"/>
    <property type="evidence" value="ECO:0007669"/>
    <property type="project" value="UniProtKB-EC"/>
</dbReference>
<reference evidence="9 10" key="1">
    <citation type="submission" date="2019-03" db="EMBL/GenBank/DDBJ databases">
        <title>Deep-cultivation of Planctomycetes and their phenomic and genomic characterization uncovers novel biology.</title>
        <authorList>
            <person name="Wiegand S."/>
            <person name="Jogler M."/>
            <person name="Boedeker C."/>
            <person name="Pinto D."/>
            <person name="Vollmers J."/>
            <person name="Rivas-Marin E."/>
            <person name="Kohn T."/>
            <person name="Peeters S.H."/>
            <person name="Heuer A."/>
            <person name="Rast P."/>
            <person name="Oberbeckmann S."/>
            <person name="Bunk B."/>
            <person name="Jeske O."/>
            <person name="Meyerdierks A."/>
            <person name="Storesund J.E."/>
            <person name="Kallscheuer N."/>
            <person name="Luecker S."/>
            <person name="Lage O.M."/>
            <person name="Pohl T."/>
            <person name="Merkel B.J."/>
            <person name="Hornburger P."/>
            <person name="Mueller R.-W."/>
            <person name="Bruemmer F."/>
            <person name="Labrenz M."/>
            <person name="Spormann A.M."/>
            <person name="Op den Camp H."/>
            <person name="Overmann J."/>
            <person name="Amann R."/>
            <person name="Jetten M.S.M."/>
            <person name="Mascher T."/>
            <person name="Medema M.H."/>
            <person name="Devos D.P."/>
            <person name="Kaster A.-K."/>
            <person name="Ovreas L."/>
            <person name="Rohde M."/>
            <person name="Galperin M.Y."/>
            <person name="Jogler C."/>
        </authorList>
    </citation>
    <scope>NUCLEOTIDE SEQUENCE [LARGE SCALE GENOMIC DNA]</scope>
    <source>
        <strain evidence="9 10">Enr17</strain>
    </source>
</reference>
<feature type="domain" description="Fido" evidence="8">
    <location>
        <begin position="79"/>
        <end position="221"/>
    </location>
</feature>
<sequence length="228" mass="25870">MIDLVIGKCSRYSTGMGKNQHDKYDVSGNIEAEYVDEAEKVLVNKRGIRDLETLQIAEEEGLTRAYESLLAEVRTDTPMTAELLRHIHSRIFGDIYEWAGRWRTVLISKPGAIWPPPHYLDESMQTFEQEVLQKYPPAKLVSDEAFCEAVGEIQGEFLAIHPFREGNARTIKLMTNLLSIQAGRPLLKYDLSATGTQQYIEAAKAALARKDYQPMIQITQQALKRAQQ</sequence>
<evidence type="ECO:0000256" key="4">
    <source>
        <dbReference type="ARBA" id="ARBA00022840"/>
    </source>
</evidence>
<dbReference type="InterPro" id="IPR003812">
    <property type="entry name" value="Fido"/>
</dbReference>
<dbReference type="PANTHER" id="PTHR39560:SF1">
    <property type="entry name" value="PROTEIN ADENYLYLTRANSFERASE FIC-RELATED"/>
    <property type="match status" value="1"/>
</dbReference>
<evidence type="ECO:0000256" key="1">
    <source>
        <dbReference type="ARBA" id="ARBA00022679"/>
    </source>
</evidence>
<evidence type="ECO:0000256" key="6">
    <source>
        <dbReference type="ARBA" id="ARBA00047939"/>
    </source>
</evidence>
<dbReference type="Gene3D" id="1.10.3290.10">
    <property type="entry name" value="Fido-like domain"/>
    <property type="match status" value="1"/>
</dbReference>
<evidence type="ECO:0000256" key="5">
    <source>
        <dbReference type="ARBA" id="ARBA00034531"/>
    </source>
</evidence>
<dbReference type="GO" id="GO:0051302">
    <property type="term" value="P:regulation of cell division"/>
    <property type="evidence" value="ECO:0007669"/>
    <property type="project" value="TreeGrafter"/>
</dbReference>
<evidence type="ECO:0000256" key="2">
    <source>
        <dbReference type="ARBA" id="ARBA00022695"/>
    </source>
</evidence>
<dbReference type="SUPFAM" id="SSF140931">
    <property type="entry name" value="Fic-like"/>
    <property type="match status" value="1"/>
</dbReference>
<evidence type="ECO:0000313" key="9">
    <source>
        <dbReference type="EMBL" id="QDV48478.1"/>
    </source>
</evidence>
<evidence type="ECO:0000256" key="3">
    <source>
        <dbReference type="ARBA" id="ARBA00022741"/>
    </source>
</evidence>
<dbReference type="AlphaFoldDB" id="A0A518I5Y9"/>
<evidence type="ECO:0000259" key="8">
    <source>
        <dbReference type="PROSITE" id="PS51459"/>
    </source>
</evidence>
<dbReference type="InterPro" id="IPR036597">
    <property type="entry name" value="Fido-like_dom_sf"/>
</dbReference>
<name>A0A518I5Y9_9PLAN</name>
<proteinExistence type="predicted"/>
<comment type="catalytic activity">
    <reaction evidence="6">
        <text>L-threonyl-[protein] + ATP = 3-O-(5'-adenylyl)-L-threonyl-[protein] + diphosphate</text>
        <dbReference type="Rhea" id="RHEA:54292"/>
        <dbReference type="Rhea" id="RHEA-COMP:11060"/>
        <dbReference type="Rhea" id="RHEA-COMP:13847"/>
        <dbReference type="ChEBI" id="CHEBI:30013"/>
        <dbReference type="ChEBI" id="CHEBI:30616"/>
        <dbReference type="ChEBI" id="CHEBI:33019"/>
        <dbReference type="ChEBI" id="CHEBI:138113"/>
        <dbReference type="EC" id="2.7.7.108"/>
    </reaction>
</comment>
<keyword evidence="10" id="KW-1185">Reference proteome</keyword>
<dbReference type="EC" id="2.7.7.108" evidence="5"/>
<comment type="catalytic activity">
    <reaction evidence="7">
        <text>L-tyrosyl-[protein] + ATP = O-(5'-adenylyl)-L-tyrosyl-[protein] + diphosphate</text>
        <dbReference type="Rhea" id="RHEA:54288"/>
        <dbReference type="Rhea" id="RHEA-COMP:10136"/>
        <dbReference type="Rhea" id="RHEA-COMP:13846"/>
        <dbReference type="ChEBI" id="CHEBI:30616"/>
        <dbReference type="ChEBI" id="CHEBI:33019"/>
        <dbReference type="ChEBI" id="CHEBI:46858"/>
        <dbReference type="ChEBI" id="CHEBI:83624"/>
        <dbReference type="EC" id="2.7.7.108"/>
    </reaction>
</comment>
<evidence type="ECO:0000313" key="10">
    <source>
        <dbReference type="Proteomes" id="UP000318313"/>
    </source>
</evidence>
<keyword evidence="1 9" id="KW-0808">Transferase</keyword>